<sequence>MTILEKDYPWLSPVLTFFVSIILFLFTYWSVSDDFYIREMFFFPITYIYLIYFNGTVFVGKRLSKYMDNFSIRDKPHLRITLELVFLCILSFLFFYISIVLLGIINEKENPFQFRKQEVVLALNQCIVLLLYSSLAVTDDFLRKWRTSSLQIAELKQEKLKVENRALQSQLNPHFLFNSLNVLVSEIDYDPQSAKTFVLDLSNIYRYVLDSKDKELVPLKEEWEFMKRNIRIHQVRLGDGLLLKENIDSTQMELKIPPLALQLLLENCFKHNTATVRKPLTIEIEVKDGFISVINNKQLKPQKPQSHKIGLTFLKEAYKNFLDGEVVVEENEEYFKVKVPLIDEKQ</sequence>
<feature type="transmembrane region" description="Helical" evidence="1">
    <location>
        <begin position="12"/>
        <end position="29"/>
    </location>
</feature>
<reference evidence="3 4" key="1">
    <citation type="submission" date="2021-05" db="EMBL/GenBank/DDBJ databases">
        <title>Comparative genomic studies on the polysaccharide-degrading batcterial strains of the Flammeovirga genus.</title>
        <authorList>
            <person name="Zewei F."/>
            <person name="Zheng Z."/>
            <person name="Yu L."/>
            <person name="Ruyue G."/>
            <person name="Yanhong M."/>
            <person name="Yuanyuan C."/>
            <person name="Jingyan G."/>
            <person name="Wenjun H."/>
        </authorList>
    </citation>
    <scope>NUCLEOTIDE SEQUENCE [LARGE SCALE GENOMIC DNA]</scope>
    <source>
        <strain evidence="3 4">NBRC:100898</strain>
    </source>
</reference>
<evidence type="ECO:0000313" key="4">
    <source>
        <dbReference type="Proteomes" id="UP000678679"/>
    </source>
</evidence>
<dbReference type="GO" id="GO:0016020">
    <property type="term" value="C:membrane"/>
    <property type="evidence" value="ECO:0007669"/>
    <property type="project" value="InterPro"/>
</dbReference>
<protein>
    <submittedName>
        <fullName evidence="3">Histidine kinase</fullName>
    </submittedName>
</protein>
<keyword evidence="1" id="KW-0472">Membrane</keyword>
<proteinExistence type="predicted"/>
<feature type="domain" description="Signal transduction histidine kinase internal region" evidence="2">
    <location>
        <begin position="163"/>
        <end position="240"/>
    </location>
</feature>
<organism evidence="3 4">
    <name type="scientific">Flammeovirga yaeyamensis</name>
    <dbReference type="NCBI Taxonomy" id="367791"/>
    <lineage>
        <taxon>Bacteria</taxon>
        <taxon>Pseudomonadati</taxon>
        <taxon>Bacteroidota</taxon>
        <taxon>Cytophagia</taxon>
        <taxon>Cytophagales</taxon>
        <taxon>Flammeovirgaceae</taxon>
        <taxon>Flammeovirga</taxon>
    </lineage>
</organism>
<dbReference type="KEGG" id="fya:KMW28_27925"/>
<feature type="transmembrane region" description="Helical" evidence="1">
    <location>
        <begin position="41"/>
        <end position="59"/>
    </location>
</feature>
<gene>
    <name evidence="3" type="ORF">KMW28_27925</name>
</gene>
<feature type="transmembrane region" description="Helical" evidence="1">
    <location>
        <begin position="80"/>
        <end position="105"/>
    </location>
</feature>
<keyword evidence="3" id="KW-0418">Kinase</keyword>
<keyword evidence="1" id="KW-0812">Transmembrane</keyword>
<name>A0AAX1NCQ9_9BACT</name>
<dbReference type="GO" id="GO:0000155">
    <property type="term" value="F:phosphorelay sensor kinase activity"/>
    <property type="evidence" value="ECO:0007669"/>
    <property type="project" value="InterPro"/>
</dbReference>
<evidence type="ECO:0000259" key="2">
    <source>
        <dbReference type="Pfam" id="PF06580"/>
    </source>
</evidence>
<accession>A0AAX1NCQ9</accession>
<dbReference type="RefSeq" id="WP_169666650.1">
    <property type="nucleotide sequence ID" value="NZ_CP076133.1"/>
</dbReference>
<dbReference type="AlphaFoldDB" id="A0AAX1NCQ9"/>
<keyword evidence="4" id="KW-1185">Reference proteome</keyword>
<dbReference type="Proteomes" id="UP000678679">
    <property type="component" value="Chromosome 2"/>
</dbReference>
<keyword evidence="1" id="KW-1133">Transmembrane helix</keyword>
<dbReference type="EMBL" id="CP076133">
    <property type="protein sequence ID" value="QWG04731.1"/>
    <property type="molecule type" value="Genomic_DNA"/>
</dbReference>
<dbReference type="Pfam" id="PF06580">
    <property type="entry name" value="His_kinase"/>
    <property type="match status" value="1"/>
</dbReference>
<keyword evidence="3" id="KW-0808">Transferase</keyword>
<dbReference type="PANTHER" id="PTHR34220:SF7">
    <property type="entry name" value="SENSOR HISTIDINE KINASE YPDA"/>
    <property type="match status" value="1"/>
</dbReference>
<dbReference type="PANTHER" id="PTHR34220">
    <property type="entry name" value="SENSOR HISTIDINE KINASE YPDA"/>
    <property type="match status" value="1"/>
</dbReference>
<evidence type="ECO:0000313" key="3">
    <source>
        <dbReference type="EMBL" id="QWG04731.1"/>
    </source>
</evidence>
<evidence type="ECO:0000256" key="1">
    <source>
        <dbReference type="SAM" id="Phobius"/>
    </source>
</evidence>
<dbReference type="InterPro" id="IPR010559">
    <property type="entry name" value="Sig_transdc_His_kin_internal"/>
</dbReference>
<dbReference type="InterPro" id="IPR050640">
    <property type="entry name" value="Bact_2-comp_sensor_kinase"/>
</dbReference>